<organism evidence="1">
    <name type="scientific">Spodoptera frugiperda</name>
    <name type="common">Fall armyworm</name>
    <dbReference type="NCBI Taxonomy" id="7108"/>
    <lineage>
        <taxon>Eukaryota</taxon>
        <taxon>Metazoa</taxon>
        <taxon>Ecdysozoa</taxon>
        <taxon>Arthropoda</taxon>
        <taxon>Hexapoda</taxon>
        <taxon>Insecta</taxon>
        <taxon>Pterygota</taxon>
        <taxon>Neoptera</taxon>
        <taxon>Endopterygota</taxon>
        <taxon>Lepidoptera</taxon>
        <taxon>Glossata</taxon>
        <taxon>Ditrysia</taxon>
        <taxon>Noctuoidea</taxon>
        <taxon>Noctuidae</taxon>
        <taxon>Amphipyrinae</taxon>
        <taxon>Spodoptera</taxon>
    </lineage>
</organism>
<accession>A0A2H1V3I3</accession>
<sequence length="120" mass="13737">MFTKPSFTLNEQTESRAEFPVIVEKYQAEISNIDKRLDESPDGKQSPLPMDTRNIRDFTSIRLVKWRIVVLRGGLRGKPLFNSGCLPANDDDDMITPHIKPDNNIKKTKISVPKYKTSDM</sequence>
<dbReference type="EMBL" id="ODYU01000510">
    <property type="protein sequence ID" value="SOQ35405.1"/>
    <property type="molecule type" value="Genomic_DNA"/>
</dbReference>
<reference evidence="1" key="1">
    <citation type="submission" date="2016-07" db="EMBL/GenBank/DDBJ databases">
        <authorList>
            <person name="Bretaudeau A."/>
        </authorList>
    </citation>
    <scope>NUCLEOTIDE SEQUENCE</scope>
    <source>
        <strain evidence="1">Rice</strain>
        <tissue evidence="1">Whole body</tissue>
    </source>
</reference>
<dbReference type="AlphaFoldDB" id="A0A2H1V3I3"/>
<name>A0A2H1V3I3_SPOFR</name>
<protein>
    <submittedName>
        <fullName evidence="1">SFRICE_032685</fullName>
    </submittedName>
</protein>
<proteinExistence type="predicted"/>
<gene>
    <name evidence="1" type="ORF">SFRICE_032685</name>
</gene>
<evidence type="ECO:0000313" key="1">
    <source>
        <dbReference type="EMBL" id="SOQ35405.1"/>
    </source>
</evidence>